<dbReference type="EMBL" id="ACZK01000025">
    <property type="protein sequence ID" value="EHG22035.1"/>
    <property type="molecule type" value="Genomic_DNA"/>
</dbReference>
<dbReference type="eggNOG" id="COG0457">
    <property type="taxonomic scope" value="Bacteria"/>
</dbReference>
<dbReference type="AlphaFoldDB" id="G5GDC1"/>
<dbReference type="RefSeq" id="WP_009348062.1">
    <property type="nucleotide sequence ID" value="NZ_JH376832.1"/>
</dbReference>
<protein>
    <submittedName>
        <fullName evidence="3">Uncharacterized protein</fullName>
    </submittedName>
</protein>
<dbReference type="Gene3D" id="1.25.40.10">
    <property type="entry name" value="Tetratricopeptide repeat domain"/>
    <property type="match status" value="2"/>
</dbReference>
<keyword evidence="1" id="KW-0802">TPR repeat</keyword>
<dbReference type="Proteomes" id="UP000015993">
    <property type="component" value="Unassembled WGS sequence"/>
</dbReference>
<dbReference type="Pfam" id="PF13181">
    <property type="entry name" value="TPR_8"/>
    <property type="match status" value="1"/>
</dbReference>
<evidence type="ECO:0000256" key="1">
    <source>
        <dbReference type="PROSITE-ProRule" id="PRU00339"/>
    </source>
</evidence>
<comment type="caution">
    <text evidence="3">The sequence shown here is derived from an EMBL/GenBank/DDBJ whole genome shotgun (WGS) entry which is preliminary data.</text>
</comment>
<feature type="chain" id="PRO_5003477149" evidence="2">
    <location>
        <begin position="23"/>
        <end position="597"/>
    </location>
</feature>
<evidence type="ECO:0000256" key="2">
    <source>
        <dbReference type="SAM" id="SignalP"/>
    </source>
</evidence>
<dbReference type="SUPFAM" id="SSF48452">
    <property type="entry name" value="TPR-like"/>
    <property type="match status" value="1"/>
</dbReference>
<dbReference type="InterPro" id="IPR011990">
    <property type="entry name" value="TPR-like_helical_dom_sf"/>
</dbReference>
<dbReference type="InterPro" id="IPR019734">
    <property type="entry name" value="TPR_rpt"/>
</dbReference>
<reference evidence="3 4" key="1">
    <citation type="submission" date="2011-08" db="EMBL/GenBank/DDBJ databases">
        <title>The Genome Sequence of Prevotella sp. oral taxon 302 str. F0323.</title>
        <authorList>
            <consortium name="The Broad Institute Genome Sequencing Platform"/>
            <person name="Earl A."/>
            <person name="Ward D."/>
            <person name="Feldgarden M."/>
            <person name="Gevers D."/>
            <person name="Izard J."/>
            <person name="Blanton J.M."/>
            <person name="Baranova O.V."/>
            <person name="Tanner A.C."/>
            <person name="Dewhirst F.E."/>
            <person name="Young S.K."/>
            <person name="Zeng Q."/>
            <person name="Gargeya S."/>
            <person name="Fitzgerald M."/>
            <person name="Haas B."/>
            <person name="Abouelleil A."/>
            <person name="Alvarado L."/>
            <person name="Arachchi H.M."/>
            <person name="Berlin A."/>
            <person name="Brown A."/>
            <person name="Chapman S.B."/>
            <person name="Chen Z."/>
            <person name="Dunbar C."/>
            <person name="Freedman E."/>
            <person name="Gearin G."/>
            <person name="Gellesch M."/>
            <person name="Goldberg J."/>
            <person name="Griggs A."/>
            <person name="Gujja S."/>
            <person name="Heiman D."/>
            <person name="Howarth C."/>
            <person name="Larson L."/>
            <person name="Lui A."/>
            <person name="MacDonald P.J.P."/>
            <person name="Montmayeur A."/>
            <person name="Murphy C."/>
            <person name="Neiman D."/>
            <person name="Pearson M."/>
            <person name="Priest M."/>
            <person name="Roberts A."/>
            <person name="Saif S."/>
            <person name="Shea T."/>
            <person name="Shenoy N."/>
            <person name="Sisk P."/>
            <person name="Stolte C."/>
            <person name="Sykes S."/>
            <person name="Wortman J."/>
            <person name="Nusbaum C."/>
            <person name="Birren B."/>
        </authorList>
    </citation>
    <scope>NUCLEOTIDE SEQUENCE [LARGE SCALE GENOMIC DNA]</scope>
    <source>
        <strain evidence="3 4">F0323</strain>
    </source>
</reference>
<keyword evidence="4" id="KW-1185">Reference proteome</keyword>
<dbReference type="STRING" id="679199.HMPREF9332_01550"/>
<accession>G5GDC1</accession>
<evidence type="ECO:0000313" key="3">
    <source>
        <dbReference type="EMBL" id="EHG22035.1"/>
    </source>
</evidence>
<sequence length="597" mass="68828">MKQRTHIFLLLCLSLLCLPAMAQHDIEPVSIVPDKFIAIDSIEQCEPEKQISSDSLRRRVAENPQNDEAWLDLADAYINESADSALITEALLKSISLTPDSEQQKIEEAAWYAHYFLTGTMSSLVLEQALQRLPLNVVIRSYLAAARFSNQDYDRAEQLDSINYAYILHHRSDDFVDALRGAANRVAEHVSERTIDAATCFYRALQRRKLLNAIIPNSKEAILLGTAYLQFAPYANDFYAAENEARQRAEQQTEDFTTALVDSGLTQFLFNDTIDIVDASTYFFSQWNDFDSRVQKIVEERFIYYTNKYPLMFKWFLLEGFLLQELHNYTQASHYLAKAYYLWPTGEMASQAAFNYYLDNQRGKAIEFTEKAIAHFKHDGYERFKMYQFLSNLYGDMGNYRAAIAALNKALKIEADYVNITMLTTAYYQRAIFRVYQGHGRNKKLNTQALADLRETFLHGHEIYNAHRILLWYGWLLDQPHKPLPTDSVSRLLQDSCRTWACSLEGDMITTQILARHFWGDSALARQEMDTLISEQPTYLDLGEATCFYALQGDTKKAEEILQQAIEDKWISKTAVQHHPWLKSLKTSASSSHLHKH</sequence>
<feature type="signal peptide" evidence="2">
    <location>
        <begin position="1"/>
        <end position="22"/>
    </location>
</feature>
<dbReference type="OrthoDB" id="9814448at2"/>
<gene>
    <name evidence="3" type="ORF">HMPREF9332_01550</name>
</gene>
<dbReference type="HOGENOM" id="CLU_504179_0_0_10"/>
<name>G5GDC1_9BACT</name>
<organism evidence="3 4">
    <name type="scientific">Alloprevotella rava F0323</name>
    <dbReference type="NCBI Taxonomy" id="679199"/>
    <lineage>
        <taxon>Bacteria</taxon>
        <taxon>Pseudomonadati</taxon>
        <taxon>Bacteroidota</taxon>
        <taxon>Bacteroidia</taxon>
        <taxon>Bacteroidales</taxon>
        <taxon>Prevotellaceae</taxon>
        <taxon>Alloprevotella</taxon>
    </lineage>
</organism>
<proteinExistence type="predicted"/>
<dbReference type="SMART" id="SM00028">
    <property type="entry name" value="TPR"/>
    <property type="match status" value="2"/>
</dbReference>
<evidence type="ECO:0000313" key="4">
    <source>
        <dbReference type="Proteomes" id="UP000015993"/>
    </source>
</evidence>
<keyword evidence="2" id="KW-0732">Signal</keyword>
<feature type="repeat" description="TPR" evidence="1">
    <location>
        <begin position="384"/>
        <end position="417"/>
    </location>
</feature>
<dbReference type="PROSITE" id="PS50005">
    <property type="entry name" value="TPR"/>
    <property type="match status" value="1"/>
</dbReference>